<evidence type="ECO:0000313" key="4">
    <source>
        <dbReference type="Proteomes" id="UP000318521"/>
    </source>
</evidence>
<dbReference type="RefSeq" id="WP_143847525.1">
    <property type="nucleotide sequence ID" value="NZ_VLXZ01000002.1"/>
</dbReference>
<sequence length="618" mass="69836">MSQQHSSSQIRSETKVELENMLMKILDPAISRFKPDEAGIHLGDTGAAFDTKTTDMEGFSRLMWGVTPFMTGGGKTEAIQSLIVGIKNGTNPEHPAYWGELKDYDQMLVEMSVYGYALCLIPDQFWGGLNKEEKDRLVTWLSQSSEYKCHDCNWLFFPVLVQLGLKNVGAAYCQSTIEQSLTRIEDFYLGNGWYADGDDAHRDYYVSFAIHYYSLFYAVMMEKEDPKRATLYKERAALFAQDYIYWFADGGEAVPFGRSMTYRFAQAGFWSAVVYAEVDVSPYSLGEIKGMLMRHLRKWMQQPIFSPEGILTIGYAYPNLCMAENYNSPGSPYWALKTFLILALPDEHLFWSVEEKPMPELEKVSVQKEANKVLVRDQNHATIFNAGHTETNAHTHTSAKYEKFVYSSHFGFSVPRAEWGLEQGAFDSMLALSEQDNIYRVKRTSAQLDITNQTIYMKWYPWNDVEIETWLIAGLPAHLRVHRINNARPLTAAEGGFAVGLMTGQHSVEEGGLASYKTGAGSSAIKNIVGHGEATLIMPNANTNLMKTRTCIPTLKTELHPGKHLLAAIVYGSPTETMQEGWETSFIAKHQEGRVTFYKKGETVPLLQLEMEDRSESN</sequence>
<name>A0A554A2G6_9BACI</name>
<keyword evidence="4" id="KW-1185">Reference proteome</keyword>
<proteinExistence type="predicted"/>
<evidence type="ECO:0000313" key="3">
    <source>
        <dbReference type="EMBL" id="TSB47883.1"/>
    </source>
</evidence>
<reference evidence="3 4" key="1">
    <citation type="submission" date="2019-07" db="EMBL/GenBank/DDBJ databases">
        <authorList>
            <person name="Park Y.J."/>
            <person name="Jeong S.E."/>
            <person name="Jung H.S."/>
        </authorList>
    </citation>
    <scope>NUCLEOTIDE SEQUENCE [LARGE SCALE GENOMIC DNA]</scope>
    <source>
        <strain evidence="4">P16(2019)</strain>
    </source>
</reference>
<dbReference type="OrthoDB" id="9813465at2"/>
<dbReference type="InterPro" id="IPR049237">
    <property type="entry name" value="DUF2264_C"/>
</dbReference>
<accession>A0A554A2G6</accession>
<feature type="domain" description="DUF2264" evidence="2">
    <location>
        <begin position="364"/>
        <end position="586"/>
    </location>
</feature>
<dbReference type="PANTHER" id="PTHR35339">
    <property type="entry name" value="LINALOOL DEHYDRATASE_ISOMERASE DOMAIN-CONTAINING PROTEIN"/>
    <property type="match status" value="1"/>
</dbReference>
<gene>
    <name evidence="3" type="ORF">FN960_05085</name>
</gene>
<protein>
    <submittedName>
        <fullName evidence="3">DUF2264 domain-containing protein</fullName>
    </submittedName>
</protein>
<dbReference type="AlphaFoldDB" id="A0A554A2G6"/>
<dbReference type="InterPro" id="IPR049349">
    <property type="entry name" value="DUF2264_N"/>
</dbReference>
<evidence type="ECO:0000259" key="2">
    <source>
        <dbReference type="Pfam" id="PF20938"/>
    </source>
</evidence>
<dbReference type="Pfam" id="PF10022">
    <property type="entry name" value="DUF2264"/>
    <property type="match status" value="1"/>
</dbReference>
<dbReference type="PIRSF" id="PIRSF014753">
    <property type="entry name" value="UCP014753"/>
    <property type="match status" value="1"/>
</dbReference>
<dbReference type="PANTHER" id="PTHR35339:SF4">
    <property type="entry name" value="LINALOOL DEHYDRATASE_ISOMERASE DOMAIN-CONTAINING PROTEIN"/>
    <property type="match status" value="1"/>
</dbReference>
<dbReference type="EMBL" id="VLXZ01000002">
    <property type="protein sequence ID" value="TSB47883.1"/>
    <property type="molecule type" value="Genomic_DNA"/>
</dbReference>
<dbReference type="Pfam" id="PF20938">
    <property type="entry name" value="DUF2264_C"/>
    <property type="match status" value="1"/>
</dbReference>
<organism evidence="3 4">
    <name type="scientific">Alkalicoccobacillus porphyridii</name>
    <dbReference type="NCBI Taxonomy" id="2597270"/>
    <lineage>
        <taxon>Bacteria</taxon>
        <taxon>Bacillati</taxon>
        <taxon>Bacillota</taxon>
        <taxon>Bacilli</taxon>
        <taxon>Bacillales</taxon>
        <taxon>Bacillaceae</taxon>
        <taxon>Alkalicoccobacillus</taxon>
    </lineage>
</organism>
<evidence type="ECO:0000259" key="1">
    <source>
        <dbReference type="Pfam" id="PF10022"/>
    </source>
</evidence>
<dbReference type="InterPro" id="IPR016624">
    <property type="entry name" value="UCP014753"/>
</dbReference>
<feature type="domain" description="DUF2264" evidence="1">
    <location>
        <begin position="15"/>
        <end position="358"/>
    </location>
</feature>
<dbReference type="Proteomes" id="UP000318521">
    <property type="component" value="Unassembled WGS sequence"/>
</dbReference>
<comment type="caution">
    <text evidence="3">The sequence shown here is derived from an EMBL/GenBank/DDBJ whole genome shotgun (WGS) entry which is preliminary data.</text>
</comment>